<keyword evidence="4" id="KW-1185">Reference proteome</keyword>
<dbReference type="PANTHER" id="PTHR45916">
    <property type="entry name" value="STRUCTURAL MAINTENANCE OF CHROMOSOMES PROTEIN 5"/>
    <property type="match status" value="1"/>
</dbReference>
<evidence type="ECO:0000313" key="3">
    <source>
        <dbReference type="EMBL" id="KAF6434503.1"/>
    </source>
</evidence>
<dbReference type="AlphaFoldDB" id="A0A7J8EGD8"/>
<evidence type="ECO:0000256" key="2">
    <source>
        <dbReference type="SAM" id="MobiDB-lite"/>
    </source>
</evidence>
<dbReference type="Proteomes" id="UP000550707">
    <property type="component" value="Unassembled WGS sequence"/>
</dbReference>
<gene>
    <name evidence="3" type="ORF">HJG59_016991</name>
</gene>
<keyword evidence="1" id="KW-0175">Coiled coil</keyword>
<organism evidence="3 4">
    <name type="scientific">Molossus molossus</name>
    <name type="common">Pallas' mastiff bat</name>
    <name type="synonym">Vespertilio molossus</name>
    <dbReference type="NCBI Taxonomy" id="27622"/>
    <lineage>
        <taxon>Eukaryota</taxon>
        <taxon>Metazoa</taxon>
        <taxon>Chordata</taxon>
        <taxon>Craniata</taxon>
        <taxon>Vertebrata</taxon>
        <taxon>Euteleostomi</taxon>
        <taxon>Mammalia</taxon>
        <taxon>Eutheria</taxon>
        <taxon>Laurasiatheria</taxon>
        <taxon>Chiroptera</taxon>
        <taxon>Yangochiroptera</taxon>
        <taxon>Molossidae</taxon>
        <taxon>Molossus</taxon>
    </lineage>
</organism>
<comment type="caution">
    <text evidence="3">The sequence shown here is derived from an EMBL/GenBank/DDBJ whole genome shotgun (WGS) entry which is preliminary data.</text>
</comment>
<dbReference type="GO" id="GO:0005634">
    <property type="term" value="C:nucleus"/>
    <property type="evidence" value="ECO:0007669"/>
    <property type="project" value="TreeGrafter"/>
</dbReference>
<evidence type="ECO:0000313" key="4">
    <source>
        <dbReference type="Proteomes" id="UP000550707"/>
    </source>
</evidence>
<feature type="region of interest" description="Disordered" evidence="2">
    <location>
        <begin position="73"/>
        <end position="98"/>
    </location>
</feature>
<proteinExistence type="predicted"/>
<dbReference type="GO" id="GO:0000724">
    <property type="term" value="P:double-strand break repair via homologous recombination"/>
    <property type="evidence" value="ECO:0007669"/>
    <property type="project" value="TreeGrafter"/>
</dbReference>
<reference evidence="3 4" key="1">
    <citation type="journal article" date="2020" name="Nature">
        <title>Six reference-quality genomes reveal evolution of bat adaptations.</title>
        <authorList>
            <person name="Jebb D."/>
            <person name="Huang Z."/>
            <person name="Pippel M."/>
            <person name="Hughes G.M."/>
            <person name="Lavrichenko K."/>
            <person name="Devanna P."/>
            <person name="Winkler S."/>
            <person name="Jermiin L.S."/>
            <person name="Skirmuntt E.C."/>
            <person name="Katzourakis A."/>
            <person name="Burkitt-Gray L."/>
            <person name="Ray D.A."/>
            <person name="Sullivan K.A.M."/>
            <person name="Roscito J.G."/>
            <person name="Kirilenko B.M."/>
            <person name="Davalos L.M."/>
            <person name="Corthals A.P."/>
            <person name="Power M.L."/>
            <person name="Jones G."/>
            <person name="Ransome R.D."/>
            <person name="Dechmann D.K.N."/>
            <person name="Locatelli A.G."/>
            <person name="Puechmaille S.J."/>
            <person name="Fedrigo O."/>
            <person name="Jarvis E.D."/>
            <person name="Hiller M."/>
            <person name="Vernes S.C."/>
            <person name="Myers E.W."/>
            <person name="Teeling E.C."/>
        </authorList>
    </citation>
    <scope>NUCLEOTIDE SEQUENCE [LARGE SCALE GENOMIC DNA]</scope>
    <source>
        <strain evidence="3">MMolMol1</strain>
        <tissue evidence="3">Muscle</tissue>
    </source>
</reference>
<name>A0A7J8EGD8_MOLMO</name>
<dbReference type="PANTHER" id="PTHR45916:SF1">
    <property type="entry name" value="STRUCTURAL MAINTENANCE OF CHROMOSOMES PROTEIN 5"/>
    <property type="match status" value="1"/>
</dbReference>
<evidence type="ECO:0000256" key="1">
    <source>
        <dbReference type="ARBA" id="ARBA00023054"/>
    </source>
</evidence>
<dbReference type="EMBL" id="JACASF010000014">
    <property type="protein sequence ID" value="KAF6434503.1"/>
    <property type="molecule type" value="Genomic_DNA"/>
</dbReference>
<sequence length="134" mass="15739">MYTAEEKYVVKTSFYSNKVISSNTSLKVAQFLTVTVDLEQRRHLEEHLKEINRKLQAVESGLIALREKNKHLEHKDNELRQKKKELLERKNKKRQLEQKISSKQERYFLSNFMGCGLRAQSSMGILLVYPGMIP</sequence>
<dbReference type="GO" id="GO:0003697">
    <property type="term" value="F:single-stranded DNA binding"/>
    <property type="evidence" value="ECO:0007669"/>
    <property type="project" value="TreeGrafter"/>
</dbReference>
<protein>
    <submittedName>
        <fullName evidence="3">Structural maintenance of chromosomes 5</fullName>
    </submittedName>
</protein>
<accession>A0A7J8EGD8</accession>
<dbReference type="GO" id="GO:0030915">
    <property type="term" value="C:Smc5-Smc6 complex"/>
    <property type="evidence" value="ECO:0007669"/>
    <property type="project" value="TreeGrafter"/>
</dbReference>